<dbReference type="EMBL" id="WOFH01000003">
    <property type="protein sequence ID" value="MUN36670.1"/>
    <property type="molecule type" value="Genomic_DNA"/>
</dbReference>
<reference evidence="1 2" key="1">
    <citation type="submission" date="2019-11" db="EMBL/GenBank/DDBJ databases">
        <authorList>
            <person name="Cao P."/>
        </authorList>
    </citation>
    <scope>NUCLEOTIDE SEQUENCE [LARGE SCALE GENOMIC DNA]</scope>
    <source>
        <strain evidence="1 2">NEAU-AAG5</strain>
    </source>
</reference>
<proteinExistence type="predicted"/>
<dbReference type="Proteomes" id="UP000432015">
    <property type="component" value="Unassembled WGS sequence"/>
</dbReference>
<evidence type="ECO:0000313" key="2">
    <source>
        <dbReference type="Proteomes" id="UP000432015"/>
    </source>
</evidence>
<protein>
    <submittedName>
        <fullName evidence="1">Uncharacterized protein</fullName>
    </submittedName>
</protein>
<dbReference type="AlphaFoldDB" id="A0A7K1KWU7"/>
<keyword evidence="2" id="KW-1185">Reference proteome</keyword>
<evidence type="ECO:0000313" key="1">
    <source>
        <dbReference type="EMBL" id="MUN36670.1"/>
    </source>
</evidence>
<comment type="caution">
    <text evidence="1">The sequence shown here is derived from an EMBL/GenBank/DDBJ whole genome shotgun (WGS) entry which is preliminary data.</text>
</comment>
<organism evidence="1 2">
    <name type="scientific">Actinomadura litoris</name>
    <dbReference type="NCBI Taxonomy" id="2678616"/>
    <lineage>
        <taxon>Bacteria</taxon>
        <taxon>Bacillati</taxon>
        <taxon>Actinomycetota</taxon>
        <taxon>Actinomycetes</taxon>
        <taxon>Streptosporangiales</taxon>
        <taxon>Thermomonosporaceae</taxon>
        <taxon>Actinomadura</taxon>
    </lineage>
</organism>
<gene>
    <name evidence="1" type="ORF">GNZ18_08685</name>
</gene>
<accession>A0A7K1KWU7</accession>
<dbReference type="RefSeq" id="WP_156215754.1">
    <property type="nucleotide sequence ID" value="NZ_WOFH01000003.1"/>
</dbReference>
<name>A0A7K1KWU7_9ACTN</name>
<sequence length="103" mass="11205">MDLPTIQSNLEGVTERAVATVFTGTATFVTHGQVILNATSGSFTPNTRVTASIVELDSNGLPQIGAARLTIHNVQPYQGGVRVWANIEWGSNLRVRVSYFWET</sequence>